<protein>
    <submittedName>
        <fullName evidence="2">1,4-dihydroxy-2-naphthoyl-CoA synthase</fullName>
        <ecNumber evidence="2">4.1.3.36</ecNumber>
    </submittedName>
</protein>
<proteinExistence type="inferred from homology"/>
<dbReference type="SUPFAM" id="SSF52096">
    <property type="entry name" value="ClpP/crotonase"/>
    <property type="match status" value="1"/>
</dbReference>
<dbReference type="EMBL" id="CAKLPY010000001">
    <property type="protein sequence ID" value="CAH0995085.1"/>
    <property type="molecule type" value="Genomic_DNA"/>
</dbReference>
<comment type="similarity">
    <text evidence="1">Belongs to the enoyl-CoA hydratase/isomerase family.</text>
</comment>
<evidence type="ECO:0000256" key="1">
    <source>
        <dbReference type="ARBA" id="ARBA00005254"/>
    </source>
</evidence>
<evidence type="ECO:0000313" key="2">
    <source>
        <dbReference type="EMBL" id="CAH0995085.1"/>
    </source>
</evidence>
<dbReference type="Gene3D" id="3.90.226.10">
    <property type="entry name" value="2-enoyl-CoA Hydratase, Chain A, domain 1"/>
    <property type="match status" value="1"/>
</dbReference>
<dbReference type="Gene3D" id="1.10.12.10">
    <property type="entry name" value="Lyase 2-enoyl-coa Hydratase, Chain A, domain 2"/>
    <property type="match status" value="1"/>
</dbReference>
<dbReference type="Proteomes" id="UP000837932">
    <property type="component" value="Unassembled WGS sequence"/>
</dbReference>
<dbReference type="Pfam" id="PF00378">
    <property type="entry name" value="ECH_1"/>
    <property type="match status" value="1"/>
</dbReference>
<keyword evidence="2" id="KW-0456">Lyase</keyword>
<dbReference type="InterPro" id="IPR051683">
    <property type="entry name" value="Enoyl-CoA_Hydratase/Isomerase"/>
</dbReference>
<evidence type="ECO:0000313" key="3">
    <source>
        <dbReference type="Proteomes" id="UP000837932"/>
    </source>
</evidence>
<dbReference type="InterPro" id="IPR001753">
    <property type="entry name" value="Enoyl-CoA_hydra/iso"/>
</dbReference>
<dbReference type="InterPro" id="IPR014748">
    <property type="entry name" value="Enoyl-CoA_hydra_C"/>
</dbReference>
<dbReference type="InterPro" id="IPR029045">
    <property type="entry name" value="ClpP/crotonase-like_dom_sf"/>
</dbReference>
<sequence length="274" mass="30898">MFFTESDIQQYSNVTFKLIETHQEGNLFNITLNRPEKRNAFTPTMLQELAFALAFAHYNKEIWCVLIEAKGSIFCAGMDLMVFQNPLLDVENTTLPKPLKEITLGDAFKFLEKPCIAKVQGSVFAGGFLIIGGCNFVISVEDVLFGLPEVKRGIFPMQVMATLFKIMPQRKAIEMAILGKNYTANEAYSLGLVTQISTKENIEHDTKELISSILENSPLAISKGLEAMNKLQNLPENEQHQYLLGILQEIKNSMDAKEGILAFKEKRKPNWLNK</sequence>
<dbReference type="CDD" id="cd06558">
    <property type="entry name" value="crotonase-like"/>
    <property type="match status" value="1"/>
</dbReference>
<gene>
    <name evidence="2" type="primary">menB_1</name>
    <name evidence="2" type="ORF">EMA8858_01205</name>
</gene>
<dbReference type="RefSeq" id="WP_238805413.1">
    <property type="nucleotide sequence ID" value="NZ_CAKLPY010000001.1"/>
</dbReference>
<dbReference type="GO" id="GO:0008935">
    <property type="term" value="F:1,4-dihydroxy-2-naphthoyl-CoA synthase activity"/>
    <property type="evidence" value="ECO:0007669"/>
    <property type="project" value="UniProtKB-EC"/>
</dbReference>
<reference evidence="2" key="1">
    <citation type="submission" date="2021-12" db="EMBL/GenBank/DDBJ databases">
        <authorList>
            <person name="Rodrigo-Torres L."/>
            <person name="Arahal R. D."/>
            <person name="Lucena T."/>
        </authorList>
    </citation>
    <scope>NUCLEOTIDE SEQUENCE</scope>
    <source>
        <strain evidence="2">CECT 8858</strain>
    </source>
</reference>
<accession>A0ABN8ER27</accession>
<dbReference type="PANTHER" id="PTHR42964">
    <property type="entry name" value="ENOYL-COA HYDRATASE"/>
    <property type="match status" value="1"/>
</dbReference>
<comment type="caution">
    <text evidence="2">The sequence shown here is derived from an EMBL/GenBank/DDBJ whole genome shotgun (WGS) entry which is preliminary data.</text>
</comment>
<name>A0ABN8ER27_9BACT</name>
<dbReference type="EC" id="4.1.3.36" evidence="2"/>
<organism evidence="2 3">
    <name type="scientific">Emticicia aquatica</name>
    <dbReference type="NCBI Taxonomy" id="1681835"/>
    <lineage>
        <taxon>Bacteria</taxon>
        <taxon>Pseudomonadati</taxon>
        <taxon>Bacteroidota</taxon>
        <taxon>Cytophagia</taxon>
        <taxon>Cytophagales</taxon>
        <taxon>Leadbetterellaceae</taxon>
        <taxon>Emticicia</taxon>
    </lineage>
</organism>
<dbReference type="PANTHER" id="PTHR42964:SF1">
    <property type="entry name" value="POLYKETIDE BIOSYNTHESIS ENOYL-COA HYDRATASE PKSH-RELATED"/>
    <property type="match status" value="1"/>
</dbReference>
<keyword evidence="3" id="KW-1185">Reference proteome</keyword>